<sequence length="171" mass="20034">MIFGISCLGQSSPKRLPEESSDDQNVSLNASVIEFIKQIFLKSETTKKKRQFNPEGKQQQQLKLVTLQDWILDSPSLDNDCTSFGEHQVLKQFSFKVYPSLVQENPNFLYNPRESFSQERLLKDFEVDREELEECSLNRSQSEKSKKKVSFRLPEESDIFIFYPDDEELEH</sequence>
<gene>
    <name evidence="1" type="ORF">HS088_TW21G00074</name>
</gene>
<dbReference type="InParanoid" id="A0A7J7C1B6"/>
<dbReference type="AlphaFoldDB" id="A0A7J7C1B6"/>
<name>A0A7J7C1B6_TRIWF</name>
<dbReference type="Proteomes" id="UP000593562">
    <property type="component" value="Unassembled WGS sequence"/>
</dbReference>
<accession>A0A7J7C1B6</accession>
<comment type="caution">
    <text evidence="1">The sequence shown here is derived from an EMBL/GenBank/DDBJ whole genome shotgun (WGS) entry which is preliminary data.</text>
</comment>
<protein>
    <submittedName>
        <fullName evidence="1">Uncharacterized protein</fullName>
    </submittedName>
</protein>
<organism evidence="1 2">
    <name type="scientific">Tripterygium wilfordii</name>
    <name type="common">Thunder God vine</name>
    <dbReference type="NCBI Taxonomy" id="458696"/>
    <lineage>
        <taxon>Eukaryota</taxon>
        <taxon>Viridiplantae</taxon>
        <taxon>Streptophyta</taxon>
        <taxon>Embryophyta</taxon>
        <taxon>Tracheophyta</taxon>
        <taxon>Spermatophyta</taxon>
        <taxon>Magnoliopsida</taxon>
        <taxon>eudicotyledons</taxon>
        <taxon>Gunneridae</taxon>
        <taxon>Pentapetalae</taxon>
        <taxon>rosids</taxon>
        <taxon>fabids</taxon>
        <taxon>Celastrales</taxon>
        <taxon>Celastraceae</taxon>
        <taxon>Tripterygium</taxon>
    </lineage>
</organism>
<proteinExistence type="predicted"/>
<dbReference type="EMBL" id="JAAARO010000021">
    <property type="protein sequence ID" value="KAF5727934.1"/>
    <property type="molecule type" value="Genomic_DNA"/>
</dbReference>
<evidence type="ECO:0000313" key="1">
    <source>
        <dbReference type="EMBL" id="KAF5727934.1"/>
    </source>
</evidence>
<reference evidence="1 2" key="1">
    <citation type="journal article" date="2020" name="Nat. Commun.">
        <title>Genome of Tripterygium wilfordii and identification of cytochrome P450 involved in triptolide biosynthesis.</title>
        <authorList>
            <person name="Tu L."/>
            <person name="Su P."/>
            <person name="Zhang Z."/>
            <person name="Gao L."/>
            <person name="Wang J."/>
            <person name="Hu T."/>
            <person name="Zhou J."/>
            <person name="Zhang Y."/>
            <person name="Zhao Y."/>
            <person name="Liu Y."/>
            <person name="Song Y."/>
            <person name="Tong Y."/>
            <person name="Lu Y."/>
            <person name="Yang J."/>
            <person name="Xu C."/>
            <person name="Jia M."/>
            <person name="Peters R.J."/>
            <person name="Huang L."/>
            <person name="Gao W."/>
        </authorList>
    </citation>
    <scope>NUCLEOTIDE SEQUENCE [LARGE SCALE GENOMIC DNA]</scope>
    <source>
        <strain evidence="2">cv. XIE 37</strain>
        <tissue evidence="1">Leaf</tissue>
    </source>
</reference>
<evidence type="ECO:0000313" key="2">
    <source>
        <dbReference type="Proteomes" id="UP000593562"/>
    </source>
</evidence>
<keyword evidence="2" id="KW-1185">Reference proteome</keyword>